<proteinExistence type="predicted"/>
<reference evidence="1 2" key="1">
    <citation type="submission" date="2018-08" db="EMBL/GenBank/DDBJ databases">
        <title>Recombination of ecologically and evolutionarily significant loci maintains genetic cohesion in the Pseudomonas syringae species complex.</title>
        <authorList>
            <person name="Dillon M."/>
            <person name="Thakur S."/>
            <person name="Almeida R.N.D."/>
            <person name="Weir B.S."/>
            <person name="Guttman D.S."/>
        </authorList>
    </citation>
    <scope>NUCLEOTIDE SEQUENCE [LARGE SCALE GENOMIC DNA]</scope>
    <source>
        <strain evidence="1 2">ICMP 4388</strain>
    </source>
</reference>
<gene>
    <name evidence="1" type="ORF">ALQ37_04482</name>
</gene>
<protein>
    <submittedName>
        <fullName evidence="1">Uncharacterized protein</fullName>
    </submittedName>
</protein>
<sequence>MHECWPSMHFRIQIKPSARLSVEHSCRIQRARVGALFSGE</sequence>
<accession>A0A3M3WL50</accession>
<comment type="caution">
    <text evidence="1">The sequence shown here is derived from an EMBL/GenBank/DDBJ whole genome shotgun (WGS) entry which is preliminary data.</text>
</comment>
<evidence type="ECO:0000313" key="2">
    <source>
        <dbReference type="Proteomes" id="UP000274541"/>
    </source>
</evidence>
<name>A0A3M3WL50_PSEAP</name>
<evidence type="ECO:0000313" key="1">
    <source>
        <dbReference type="EMBL" id="RMO58289.1"/>
    </source>
</evidence>
<dbReference type="EMBL" id="RBPX01000359">
    <property type="protein sequence ID" value="RMO58289.1"/>
    <property type="molecule type" value="Genomic_DNA"/>
</dbReference>
<organism evidence="1 2">
    <name type="scientific">Pseudomonas syringae pv. aptata</name>
    <dbReference type="NCBI Taxonomy" id="83167"/>
    <lineage>
        <taxon>Bacteria</taxon>
        <taxon>Pseudomonadati</taxon>
        <taxon>Pseudomonadota</taxon>
        <taxon>Gammaproteobacteria</taxon>
        <taxon>Pseudomonadales</taxon>
        <taxon>Pseudomonadaceae</taxon>
        <taxon>Pseudomonas</taxon>
        <taxon>Pseudomonas syringae</taxon>
    </lineage>
</organism>
<dbReference type="AlphaFoldDB" id="A0A3M3WL50"/>
<dbReference type="Proteomes" id="UP000274541">
    <property type="component" value="Unassembled WGS sequence"/>
</dbReference>